<organism evidence="8 9">
    <name type="scientific">Catenuloplanes nepalensis</name>
    <dbReference type="NCBI Taxonomy" id="587533"/>
    <lineage>
        <taxon>Bacteria</taxon>
        <taxon>Bacillati</taxon>
        <taxon>Actinomycetota</taxon>
        <taxon>Actinomycetes</taxon>
        <taxon>Micromonosporales</taxon>
        <taxon>Micromonosporaceae</taxon>
        <taxon>Catenuloplanes</taxon>
    </lineage>
</organism>
<feature type="transmembrane region" description="Helical" evidence="6">
    <location>
        <begin position="111"/>
        <end position="131"/>
    </location>
</feature>
<evidence type="ECO:0000256" key="3">
    <source>
        <dbReference type="ARBA" id="ARBA00022692"/>
    </source>
</evidence>
<keyword evidence="9" id="KW-1185">Reference proteome</keyword>
<keyword evidence="5 6" id="KW-0472">Membrane</keyword>
<evidence type="ECO:0000313" key="8">
    <source>
        <dbReference type="EMBL" id="MDP9798824.1"/>
    </source>
</evidence>
<comment type="subcellular location">
    <subcellularLocation>
        <location evidence="1">Membrane</location>
        <topology evidence="1">Multi-pass membrane protein</topology>
    </subcellularLocation>
</comment>
<evidence type="ECO:0000256" key="1">
    <source>
        <dbReference type="ARBA" id="ARBA00004141"/>
    </source>
</evidence>
<name>A0ABT9N538_9ACTN</name>
<comment type="caution">
    <text evidence="8">The sequence shown here is derived from an EMBL/GenBank/DDBJ whole genome shotgun (WGS) entry which is preliminary data.</text>
</comment>
<feature type="transmembrane region" description="Helical" evidence="6">
    <location>
        <begin position="187"/>
        <end position="209"/>
    </location>
</feature>
<evidence type="ECO:0000256" key="6">
    <source>
        <dbReference type="SAM" id="Phobius"/>
    </source>
</evidence>
<evidence type="ECO:0000256" key="2">
    <source>
        <dbReference type="ARBA" id="ARBA00006143"/>
    </source>
</evidence>
<reference evidence="8 9" key="1">
    <citation type="submission" date="2023-07" db="EMBL/GenBank/DDBJ databases">
        <title>Sequencing the genomes of 1000 actinobacteria strains.</title>
        <authorList>
            <person name="Klenk H.-P."/>
        </authorList>
    </citation>
    <scope>NUCLEOTIDE SEQUENCE [LARGE SCALE GENOMIC DNA]</scope>
    <source>
        <strain evidence="8 9">DSM 44710</strain>
    </source>
</reference>
<gene>
    <name evidence="8" type="ORF">J2S43_007336</name>
</gene>
<dbReference type="RefSeq" id="WP_306837000.1">
    <property type="nucleotide sequence ID" value="NZ_JAUSRA010000001.1"/>
</dbReference>
<dbReference type="EMBL" id="JAUSRA010000001">
    <property type="protein sequence ID" value="MDP9798824.1"/>
    <property type="molecule type" value="Genomic_DNA"/>
</dbReference>
<feature type="domain" description="Cytochrome C biogenesis protein transmembrane" evidence="7">
    <location>
        <begin position="16"/>
        <end position="226"/>
    </location>
</feature>
<evidence type="ECO:0000256" key="4">
    <source>
        <dbReference type="ARBA" id="ARBA00022989"/>
    </source>
</evidence>
<evidence type="ECO:0000259" key="7">
    <source>
        <dbReference type="Pfam" id="PF02683"/>
    </source>
</evidence>
<dbReference type="Pfam" id="PF02683">
    <property type="entry name" value="DsbD_TM"/>
    <property type="match status" value="1"/>
</dbReference>
<protein>
    <submittedName>
        <fullName evidence="8">Cytochrome c-type biogenesis protein</fullName>
    </submittedName>
</protein>
<dbReference type="InterPro" id="IPR051790">
    <property type="entry name" value="Cytochrome_c-biogenesis_DsbD"/>
</dbReference>
<feature type="transmembrane region" description="Helical" evidence="6">
    <location>
        <begin position="14"/>
        <end position="38"/>
    </location>
</feature>
<dbReference type="PANTHER" id="PTHR31272">
    <property type="entry name" value="CYTOCHROME C-TYPE BIOGENESIS PROTEIN HI_1454-RELATED"/>
    <property type="match status" value="1"/>
</dbReference>
<keyword evidence="3 6" id="KW-0812">Transmembrane</keyword>
<dbReference type="InterPro" id="IPR003834">
    <property type="entry name" value="Cyt_c_assmbl_TM_dom"/>
</dbReference>
<feature type="transmembrane region" description="Helical" evidence="6">
    <location>
        <begin position="143"/>
        <end position="167"/>
    </location>
</feature>
<evidence type="ECO:0000313" key="9">
    <source>
        <dbReference type="Proteomes" id="UP001240984"/>
    </source>
</evidence>
<dbReference type="Proteomes" id="UP001240984">
    <property type="component" value="Unassembled WGS sequence"/>
</dbReference>
<accession>A0ABT9N538</accession>
<proteinExistence type="inferred from homology"/>
<keyword evidence="4 6" id="KW-1133">Transmembrane helix</keyword>
<feature type="transmembrane region" description="Helical" evidence="6">
    <location>
        <begin position="221"/>
        <end position="242"/>
    </location>
</feature>
<comment type="similarity">
    <text evidence="2">Belongs to the DsbD family.</text>
</comment>
<dbReference type="PANTHER" id="PTHR31272:SF4">
    <property type="entry name" value="CYTOCHROME C-TYPE BIOGENESIS PROTEIN HI_1454-RELATED"/>
    <property type="match status" value="1"/>
</dbReference>
<feature type="transmembrane region" description="Helical" evidence="6">
    <location>
        <begin position="73"/>
        <end position="99"/>
    </location>
</feature>
<sequence>MGDTFANTATNGPLVLAILAATLAGLVSFLSPCVLPLVPGYLSFITGLTGADLELPGSPEKTPKTTSWVRGRVLAGTALFIAGFTAVFTLSTVLVANVGSLMLEHQRPLEIGAGALIIVLGLSFMGLIPGMQREFRINKLPDAGLIGAPVFGAIFALSWTPCIGPTLGSVMALSAATGQADRAAVLGIAYSLGLGIPFLIFGLGFRHLLGVFKTLRKHGRWVTRIGGGMLVLVGLALVTGAWNQFLIWLLTTVGVGDVLL</sequence>
<evidence type="ECO:0000256" key="5">
    <source>
        <dbReference type="ARBA" id="ARBA00023136"/>
    </source>
</evidence>